<reference evidence="2 3" key="1">
    <citation type="submission" date="2021-06" db="EMBL/GenBank/DDBJ databases">
        <authorList>
            <person name="Palmer J.M."/>
        </authorList>
    </citation>
    <scope>NUCLEOTIDE SEQUENCE [LARGE SCALE GENOMIC DNA]</scope>
    <source>
        <strain evidence="2 3">AS_MEX2019</strain>
        <tissue evidence="2">Muscle</tissue>
    </source>
</reference>
<evidence type="ECO:0000256" key="1">
    <source>
        <dbReference type="SAM" id="MobiDB-lite"/>
    </source>
</evidence>
<keyword evidence="3" id="KW-1185">Reference proteome</keyword>
<gene>
    <name evidence="2" type="ORF">AMECASPLE_034941</name>
</gene>
<evidence type="ECO:0000313" key="3">
    <source>
        <dbReference type="Proteomes" id="UP001469553"/>
    </source>
</evidence>
<feature type="region of interest" description="Disordered" evidence="1">
    <location>
        <begin position="1"/>
        <end position="90"/>
    </location>
</feature>
<sequence>MGNDPAATVKKPHEAAATSPQALPSAVYTQADPAMDPETQDPGTYHSPSRRSTEPRGPGLGKQPRGVSQHTPKYTAPDTKNHKYTSRQRHHHWQVVWQMNIEIYLFNSLNC</sequence>
<comment type="caution">
    <text evidence="2">The sequence shown here is derived from an EMBL/GenBank/DDBJ whole genome shotgun (WGS) entry which is preliminary data.</text>
</comment>
<proteinExistence type="predicted"/>
<dbReference type="EMBL" id="JAHRIP010014474">
    <property type="protein sequence ID" value="MEQ2285726.1"/>
    <property type="molecule type" value="Genomic_DNA"/>
</dbReference>
<protein>
    <submittedName>
        <fullName evidence="2">Uncharacterized protein</fullName>
    </submittedName>
</protein>
<accession>A0ABV0XW81</accession>
<dbReference type="Proteomes" id="UP001469553">
    <property type="component" value="Unassembled WGS sequence"/>
</dbReference>
<organism evidence="2 3">
    <name type="scientific">Ameca splendens</name>
    <dbReference type="NCBI Taxonomy" id="208324"/>
    <lineage>
        <taxon>Eukaryota</taxon>
        <taxon>Metazoa</taxon>
        <taxon>Chordata</taxon>
        <taxon>Craniata</taxon>
        <taxon>Vertebrata</taxon>
        <taxon>Euteleostomi</taxon>
        <taxon>Actinopterygii</taxon>
        <taxon>Neopterygii</taxon>
        <taxon>Teleostei</taxon>
        <taxon>Neoteleostei</taxon>
        <taxon>Acanthomorphata</taxon>
        <taxon>Ovalentaria</taxon>
        <taxon>Atherinomorphae</taxon>
        <taxon>Cyprinodontiformes</taxon>
        <taxon>Goodeidae</taxon>
        <taxon>Ameca</taxon>
    </lineage>
</organism>
<evidence type="ECO:0000313" key="2">
    <source>
        <dbReference type="EMBL" id="MEQ2285726.1"/>
    </source>
</evidence>
<name>A0ABV0XW81_9TELE</name>